<dbReference type="HAMAP" id="MF_00003">
    <property type="entry name" value="RbfA"/>
    <property type="match status" value="1"/>
</dbReference>
<dbReference type="EMBL" id="UOFT01000048">
    <property type="protein sequence ID" value="VAW95657.1"/>
    <property type="molecule type" value="Genomic_DNA"/>
</dbReference>
<gene>
    <name evidence="2" type="ORF">MNBD_GAMMA23-1151</name>
</gene>
<evidence type="ECO:0000313" key="2">
    <source>
        <dbReference type="EMBL" id="VAW95657.1"/>
    </source>
</evidence>
<dbReference type="GO" id="GO:0043024">
    <property type="term" value="F:ribosomal small subunit binding"/>
    <property type="evidence" value="ECO:0007669"/>
    <property type="project" value="TreeGrafter"/>
</dbReference>
<dbReference type="SUPFAM" id="SSF89919">
    <property type="entry name" value="Ribosome-binding factor A, RbfA"/>
    <property type="match status" value="1"/>
</dbReference>
<name>A0A3B1A7Q8_9ZZZZ</name>
<dbReference type="InterPro" id="IPR023799">
    <property type="entry name" value="RbfA_dom_sf"/>
</dbReference>
<dbReference type="AlphaFoldDB" id="A0A3B1A7Q8"/>
<proteinExistence type="inferred from homology"/>
<feature type="region of interest" description="Disordered" evidence="1">
    <location>
        <begin position="119"/>
        <end position="139"/>
    </location>
</feature>
<reference evidence="2" key="1">
    <citation type="submission" date="2018-06" db="EMBL/GenBank/DDBJ databases">
        <authorList>
            <person name="Zhirakovskaya E."/>
        </authorList>
    </citation>
    <scope>NUCLEOTIDE SEQUENCE</scope>
</reference>
<dbReference type="Pfam" id="PF02033">
    <property type="entry name" value="RBFA"/>
    <property type="match status" value="1"/>
</dbReference>
<accession>A0A3B1A7Q8</accession>
<protein>
    <submittedName>
        <fullName evidence="2">Ribosome-binding factor A</fullName>
    </submittedName>
</protein>
<dbReference type="GO" id="GO:0005829">
    <property type="term" value="C:cytosol"/>
    <property type="evidence" value="ECO:0007669"/>
    <property type="project" value="TreeGrafter"/>
</dbReference>
<dbReference type="InterPro" id="IPR000238">
    <property type="entry name" value="RbfA"/>
</dbReference>
<dbReference type="PANTHER" id="PTHR33515">
    <property type="entry name" value="RIBOSOME-BINDING FACTOR A, CHLOROPLASTIC-RELATED"/>
    <property type="match status" value="1"/>
</dbReference>
<dbReference type="PROSITE" id="PS01319">
    <property type="entry name" value="RBFA"/>
    <property type="match status" value="1"/>
</dbReference>
<dbReference type="NCBIfam" id="TIGR00082">
    <property type="entry name" value="rbfA"/>
    <property type="match status" value="1"/>
</dbReference>
<organism evidence="2">
    <name type="scientific">hydrothermal vent metagenome</name>
    <dbReference type="NCBI Taxonomy" id="652676"/>
    <lineage>
        <taxon>unclassified sequences</taxon>
        <taxon>metagenomes</taxon>
        <taxon>ecological metagenomes</taxon>
    </lineage>
</organism>
<dbReference type="GO" id="GO:0006364">
    <property type="term" value="P:rRNA processing"/>
    <property type="evidence" value="ECO:0007669"/>
    <property type="project" value="InterPro"/>
</dbReference>
<evidence type="ECO:0000256" key="1">
    <source>
        <dbReference type="SAM" id="MobiDB-lite"/>
    </source>
</evidence>
<sequence length="139" mass="15738">MPKDFSRARRVGEQIQREIAEMLHSESKDPRFKLLTISAVEVANDLAYAKVFFTLLDDSLDVDNVQQALVKASGFMRKQLAKRMSLRIVPNLRFVYDKSIAYGASLSNLIDGAIETDKAKHDQDGNNGENTEYNRRGED</sequence>
<dbReference type="InterPro" id="IPR020053">
    <property type="entry name" value="Ribosome-bd_factorA_CS"/>
</dbReference>
<dbReference type="Gene3D" id="3.30.300.20">
    <property type="match status" value="1"/>
</dbReference>
<dbReference type="InterPro" id="IPR015946">
    <property type="entry name" value="KH_dom-like_a/b"/>
</dbReference>
<dbReference type="PANTHER" id="PTHR33515:SF1">
    <property type="entry name" value="RIBOSOME-BINDING FACTOR A, CHLOROPLASTIC-RELATED"/>
    <property type="match status" value="1"/>
</dbReference>